<dbReference type="EMBL" id="JAIZAY010000019">
    <property type="protein sequence ID" value="KAJ8023403.1"/>
    <property type="molecule type" value="Genomic_DNA"/>
</dbReference>
<gene>
    <name evidence="3" type="ORF">HOLleu_35842</name>
</gene>
<feature type="region of interest" description="Disordered" evidence="1">
    <location>
        <begin position="46"/>
        <end position="75"/>
    </location>
</feature>
<name>A0A9Q1BFB9_HOLLE</name>
<organism evidence="3 4">
    <name type="scientific">Holothuria leucospilota</name>
    <name type="common">Black long sea cucumber</name>
    <name type="synonym">Mertensiothuria leucospilota</name>
    <dbReference type="NCBI Taxonomy" id="206669"/>
    <lineage>
        <taxon>Eukaryota</taxon>
        <taxon>Metazoa</taxon>
        <taxon>Echinodermata</taxon>
        <taxon>Eleutherozoa</taxon>
        <taxon>Echinozoa</taxon>
        <taxon>Holothuroidea</taxon>
        <taxon>Aspidochirotacea</taxon>
        <taxon>Aspidochirotida</taxon>
        <taxon>Holothuriidae</taxon>
        <taxon>Holothuria</taxon>
    </lineage>
</organism>
<protein>
    <submittedName>
        <fullName evidence="3">Uncharacterized protein</fullName>
    </submittedName>
</protein>
<feature type="region of interest" description="Disordered" evidence="1">
    <location>
        <begin position="1"/>
        <end position="33"/>
    </location>
</feature>
<evidence type="ECO:0000256" key="1">
    <source>
        <dbReference type="SAM" id="MobiDB-lite"/>
    </source>
</evidence>
<keyword evidence="2" id="KW-0472">Membrane</keyword>
<feature type="transmembrane region" description="Helical" evidence="2">
    <location>
        <begin position="139"/>
        <end position="158"/>
    </location>
</feature>
<keyword evidence="4" id="KW-1185">Reference proteome</keyword>
<evidence type="ECO:0000256" key="2">
    <source>
        <dbReference type="SAM" id="Phobius"/>
    </source>
</evidence>
<evidence type="ECO:0000313" key="4">
    <source>
        <dbReference type="Proteomes" id="UP001152320"/>
    </source>
</evidence>
<reference evidence="3" key="1">
    <citation type="submission" date="2021-10" db="EMBL/GenBank/DDBJ databases">
        <title>Tropical sea cucumber genome reveals ecological adaptation and Cuvierian tubules defense mechanism.</title>
        <authorList>
            <person name="Chen T."/>
        </authorList>
    </citation>
    <scope>NUCLEOTIDE SEQUENCE</scope>
    <source>
        <strain evidence="3">Nanhai2018</strain>
        <tissue evidence="3">Muscle</tissue>
    </source>
</reference>
<dbReference type="AlphaFoldDB" id="A0A9Q1BFB9"/>
<keyword evidence="2" id="KW-0812">Transmembrane</keyword>
<comment type="caution">
    <text evidence="3">The sequence shown here is derived from an EMBL/GenBank/DDBJ whole genome shotgun (WGS) entry which is preliminary data.</text>
</comment>
<evidence type="ECO:0000313" key="3">
    <source>
        <dbReference type="EMBL" id="KAJ8023403.1"/>
    </source>
</evidence>
<accession>A0A9Q1BFB9</accession>
<proteinExistence type="predicted"/>
<keyword evidence="2" id="KW-1133">Transmembrane helix</keyword>
<sequence>MDDCRSHARRKKQREKYRSYFEPDEDFQDENDIRCGSESSCDWPLVLERSSSEGPETSHVPPEENVEGGRDDIPFCSAHERDGDQPWTSELCLIEDAETAHIDYHEETSNESHMRLLINTLLKELPETILYSEIALKSLLVNWWLAFLCTGLVLMAVVSRVRLWTVHILFLP</sequence>
<dbReference type="Proteomes" id="UP001152320">
    <property type="component" value="Chromosome 19"/>
</dbReference>